<sequence length="88" mass="9877">MEQDVIMLQEYLIHLLDGTIIRCSEDYETPDDQSVVTRVGKAAPTDVFTVGNAFDGYKYIPKSSILYLETGDVVEESPAERVLRKVGH</sequence>
<evidence type="ECO:0000313" key="1">
    <source>
        <dbReference type="EMBL" id="HJG29123.1"/>
    </source>
</evidence>
<accession>A0A921INR2</accession>
<evidence type="ECO:0000313" key="2">
    <source>
        <dbReference type="Proteomes" id="UP000782880"/>
    </source>
</evidence>
<dbReference type="EMBL" id="DYVE01000279">
    <property type="protein sequence ID" value="HJG29123.1"/>
    <property type="molecule type" value="Genomic_DNA"/>
</dbReference>
<protein>
    <submittedName>
        <fullName evidence="1">Uncharacterized protein</fullName>
    </submittedName>
</protein>
<gene>
    <name evidence="1" type="ORF">K8V20_10840</name>
</gene>
<dbReference type="Proteomes" id="UP000782880">
    <property type="component" value="Unassembled WGS sequence"/>
</dbReference>
<reference evidence="1" key="1">
    <citation type="journal article" date="2021" name="PeerJ">
        <title>Extensive microbial diversity within the chicken gut microbiome revealed by metagenomics and culture.</title>
        <authorList>
            <person name="Gilroy R."/>
            <person name="Ravi A."/>
            <person name="Getino M."/>
            <person name="Pursley I."/>
            <person name="Horton D.L."/>
            <person name="Alikhan N.F."/>
            <person name="Baker D."/>
            <person name="Gharbi K."/>
            <person name="Hall N."/>
            <person name="Watson M."/>
            <person name="Adriaenssens E.M."/>
            <person name="Foster-Nyarko E."/>
            <person name="Jarju S."/>
            <person name="Secka A."/>
            <person name="Antonio M."/>
            <person name="Oren A."/>
            <person name="Chaudhuri R.R."/>
            <person name="La Ragione R."/>
            <person name="Hildebrand F."/>
            <person name="Pallen M.J."/>
        </authorList>
    </citation>
    <scope>NUCLEOTIDE SEQUENCE</scope>
    <source>
        <strain evidence="1">ChiBcec21-2208</strain>
    </source>
</reference>
<reference evidence="1" key="2">
    <citation type="submission" date="2021-09" db="EMBL/GenBank/DDBJ databases">
        <authorList>
            <person name="Gilroy R."/>
        </authorList>
    </citation>
    <scope>NUCLEOTIDE SEQUENCE</scope>
    <source>
        <strain evidence="1">ChiBcec21-2208</strain>
    </source>
</reference>
<name>A0A921INR2_9FIRM</name>
<proteinExistence type="predicted"/>
<dbReference type="AlphaFoldDB" id="A0A921INR2"/>
<organism evidence="1 2">
    <name type="scientific">Subdoligranulum variabile</name>
    <dbReference type="NCBI Taxonomy" id="214851"/>
    <lineage>
        <taxon>Bacteria</taxon>
        <taxon>Bacillati</taxon>
        <taxon>Bacillota</taxon>
        <taxon>Clostridia</taxon>
        <taxon>Eubacteriales</taxon>
        <taxon>Oscillospiraceae</taxon>
        <taxon>Subdoligranulum</taxon>
    </lineage>
</organism>
<comment type="caution">
    <text evidence="1">The sequence shown here is derived from an EMBL/GenBank/DDBJ whole genome shotgun (WGS) entry which is preliminary data.</text>
</comment>